<feature type="region of interest" description="Disordered" evidence="1">
    <location>
        <begin position="357"/>
        <end position="383"/>
    </location>
</feature>
<feature type="compositionally biased region" description="Polar residues" evidence="1">
    <location>
        <begin position="65"/>
        <end position="76"/>
    </location>
</feature>
<name>A0A8H7NZD8_9APHY</name>
<organism evidence="2 3">
    <name type="scientific">Rhodonia placenta</name>
    <dbReference type="NCBI Taxonomy" id="104341"/>
    <lineage>
        <taxon>Eukaryota</taxon>
        <taxon>Fungi</taxon>
        <taxon>Dikarya</taxon>
        <taxon>Basidiomycota</taxon>
        <taxon>Agaricomycotina</taxon>
        <taxon>Agaricomycetes</taxon>
        <taxon>Polyporales</taxon>
        <taxon>Adustoporiaceae</taxon>
        <taxon>Rhodonia</taxon>
    </lineage>
</organism>
<feature type="region of interest" description="Disordered" evidence="1">
    <location>
        <begin position="260"/>
        <end position="327"/>
    </location>
</feature>
<dbReference type="AlphaFoldDB" id="A0A8H7NZD8"/>
<feature type="compositionally biased region" description="Low complexity" evidence="1">
    <location>
        <begin position="16"/>
        <end position="33"/>
    </location>
</feature>
<proteinExistence type="predicted"/>
<dbReference type="EMBL" id="JADOXO010000172">
    <property type="protein sequence ID" value="KAF9810473.1"/>
    <property type="molecule type" value="Genomic_DNA"/>
</dbReference>
<feature type="compositionally biased region" description="Low complexity" evidence="1">
    <location>
        <begin position="357"/>
        <end position="366"/>
    </location>
</feature>
<feature type="compositionally biased region" description="Polar residues" evidence="1">
    <location>
        <begin position="37"/>
        <end position="58"/>
    </location>
</feature>
<accession>A0A8H7NZD8</accession>
<evidence type="ECO:0000313" key="2">
    <source>
        <dbReference type="EMBL" id="KAF9810473.1"/>
    </source>
</evidence>
<sequence length="567" mass="61068">MSKNTSRSPATDEHTAGPSTAPTSSSPRPSAAGQPGKSHTSPSRVAGASNNPTRSNATFPHHITGTFNVPNATESNDVFDEPIVPAPPARRGTKRRRTDGQSTSDAPSAKRTKKGKGRAAAPARNTPRSGVDENFADGTTPSSDEGVVALPDADRRPILVVEESEPQVPYQCGVPGCVMKIGLGREAPSTHLEKHHAHLSRVRCPWPSCAEMSAEVSAGQLSRHILAAHGPLTIWRCPRCRMKFQWYYRKDTVGRHAEKCKGAKEGSESNVFGQPLPRPGSVATPAAAEPSPSACISSEQPPSTGSSTTLTVSSPLPSISSQSLADAEQRTSDSLRVVATPAATEFAEAIVEASVTTSAMSTPSGSSPGGQSAGPQQRVSAQHSPRLPAVDMLGTASPGLGTVNIADDRTLLEADTQASTAVETMRRFLRKKTCSPHGWYRKRWVIRLVVGSTISFYLPKDITEWMITEGIASRYHRIYERHKRMPDVSGGSLEQGPSPAFDKELVVLCHLGALSSARTYEADTRRLINIDRLIVVIYHFYLKWWLDVCMELIVIMYTNVAIPPTEM</sequence>
<evidence type="ECO:0000313" key="3">
    <source>
        <dbReference type="Proteomes" id="UP000639403"/>
    </source>
</evidence>
<reference evidence="2" key="1">
    <citation type="submission" date="2020-11" db="EMBL/GenBank/DDBJ databases">
        <authorList>
            <person name="Koelle M."/>
            <person name="Horta M.A.C."/>
            <person name="Nowrousian M."/>
            <person name="Ohm R.A."/>
            <person name="Benz P."/>
            <person name="Pilgard A."/>
        </authorList>
    </citation>
    <scope>NUCLEOTIDE SEQUENCE</scope>
    <source>
        <strain evidence="2">FPRL280</strain>
    </source>
</reference>
<protein>
    <submittedName>
        <fullName evidence="2">Uncharacterized protein</fullName>
    </submittedName>
</protein>
<feature type="region of interest" description="Disordered" evidence="1">
    <location>
        <begin position="1"/>
        <end position="148"/>
    </location>
</feature>
<dbReference type="Proteomes" id="UP000639403">
    <property type="component" value="Unassembled WGS sequence"/>
</dbReference>
<comment type="caution">
    <text evidence="2">The sequence shown here is derived from an EMBL/GenBank/DDBJ whole genome shotgun (WGS) entry which is preliminary data.</text>
</comment>
<reference evidence="2" key="2">
    <citation type="journal article" name="Front. Microbiol.">
        <title>Degradative Capacity of Two Strains of Rhodonia placenta: From Phenotype to Genotype.</title>
        <authorList>
            <person name="Kolle M."/>
            <person name="Horta M.A.C."/>
            <person name="Nowrousian M."/>
            <person name="Ohm R.A."/>
            <person name="Benz J.P."/>
            <person name="Pilgard A."/>
        </authorList>
    </citation>
    <scope>NUCLEOTIDE SEQUENCE</scope>
    <source>
        <strain evidence="2">FPRL280</strain>
    </source>
</reference>
<gene>
    <name evidence="2" type="ORF">IEO21_06903</name>
</gene>
<evidence type="ECO:0000256" key="1">
    <source>
        <dbReference type="SAM" id="MobiDB-lite"/>
    </source>
</evidence>
<feature type="compositionally biased region" description="Low complexity" evidence="1">
    <location>
        <begin position="281"/>
        <end position="324"/>
    </location>
</feature>